<evidence type="ECO:0000313" key="11">
    <source>
        <dbReference type="Proteomes" id="UP001296104"/>
    </source>
</evidence>
<dbReference type="PANTHER" id="PTHR19302:SF33">
    <property type="entry name" value="GAMMA-TUBULIN COMPLEX COMPONENT 5"/>
    <property type="match status" value="1"/>
</dbReference>
<dbReference type="GO" id="GO:0051011">
    <property type="term" value="F:microtubule minus-end binding"/>
    <property type="evidence" value="ECO:0007669"/>
    <property type="project" value="TreeGrafter"/>
</dbReference>
<evidence type="ECO:0000259" key="7">
    <source>
        <dbReference type="Pfam" id="PF04130"/>
    </source>
</evidence>
<proteinExistence type="inferred from homology"/>
<dbReference type="GO" id="GO:0005816">
    <property type="term" value="C:spindle pole body"/>
    <property type="evidence" value="ECO:0007669"/>
    <property type="project" value="UniProtKB-ARBA"/>
</dbReference>
<dbReference type="InterPro" id="IPR041470">
    <property type="entry name" value="GCP_N"/>
</dbReference>
<protein>
    <recommendedName>
        <fullName evidence="5">Spindle pole body component</fullName>
    </recommendedName>
</protein>
<keyword evidence="4 5" id="KW-0206">Cytoskeleton</keyword>
<accession>A0AAI8Z1Y8</accession>
<reference evidence="10" key="1">
    <citation type="submission" date="2023-11" db="EMBL/GenBank/DDBJ databases">
        <authorList>
            <person name="Alioto T."/>
            <person name="Alioto T."/>
            <person name="Gomez Garrido J."/>
        </authorList>
    </citation>
    <scope>NUCLEOTIDE SEQUENCE</scope>
</reference>
<dbReference type="Pfam" id="PF17681">
    <property type="entry name" value="GCP_N_terminal"/>
    <property type="match status" value="1"/>
</dbReference>
<gene>
    <name evidence="10" type="ORF">LECACI_7A006106</name>
</gene>
<evidence type="ECO:0000256" key="6">
    <source>
        <dbReference type="SAM" id="MobiDB-lite"/>
    </source>
</evidence>
<evidence type="ECO:0000259" key="8">
    <source>
        <dbReference type="Pfam" id="PF14609"/>
    </source>
</evidence>
<dbReference type="GO" id="GO:0000922">
    <property type="term" value="C:spindle pole"/>
    <property type="evidence" value="ECO:0007669"/>
    <property type="project" value="InterPro"/>
</dbReference>
<evidence type="ECO:0000256" key="1">
    <source>
        <dbReference type="ARBA" id="ARBA00010337"/>
    </source>
</evidence>
<dbReference type="GO" id="GO:0043015">
    <property type="term" value="F:gamma-tubulin binding"/>
    <property type="evidence" value="ECO:0007669"/>
    <property type="project" value="InterPro"/>
</dbReference>
<evidence type="ECO:0000256" key="2">
    <source>
        <dbReference type="ARBA" id="ARBA00022490"/>
    </source>
</evidence>
<evidence type="ECO:0000256" key="4">
    <source>
        <dbReference type="ARBA" id="ARBA00023212"/>
    </source>
</evidence>
<dbReference type="GO" id="GO:0000278">
    <property type="term" value="P:mitotic cell cycle"/>
    <property type="evidence" value="ECO:0007669"/>
    <property type="project" value="TreeGrafter"/>
</dbReference>
<evidence type="ECO:0000256" key="3">
    <source>
        <dbReference type="ARBA" id="ARBA00022701"/>
    </source>
</evidence>
<sequence>MAHAATLSRLAESLVTAITGQTTGDAAFRRLKDQTLRGLKDQSHARTNQFAVKDTFDGLVEKFIVLNREDLAVALAERLEELPTKSKWMPEISSLLLELSDRPVNNTKLKDVFNANVPEFSAPELTWSDIIADDPLDDPDMWDVVERGYHSSGDDEFNPDVDSEPTVSTKATSVHGDDPVAIARMHLMQPKETTIQDLTSARSRWEAFQDQEDGIEPSELLLVREILSMLHGLPTDLFLLEEHSGQVRVSTQVRLRNTSHSSIMSLLNTAARAGTSINLLRKWKSAEQRVTYMQAVVSAVDTLCSRFGKQLAALEEQFRRPDKDRVVSANETLTQVLSYATPLAHLSTLIQRCSNASQGRSPFALMDLLYEEANIAQMSGSQHTFELLADVLLAGLEAYLRPVAAWIQLGTLSPRSQDVFFVKESNQHCEAGNLWHGQYEMRISGDGNALAPVCVLPVAHDIFVIGKSKSFRKRLGDSSDLSIHTHPLDGEVSLLNGVRQSVHQDSLVPFSQTLIDVLEQWILSVGREDTTFVTSALLRDHGLDSTLTAIPYVFFSKDGASFQDFADAVFDRLAKRQVANLSIDQFLFTELAQTTLGSPSQVLAENLSVSIREEDSSITASTVRRLESVRLGHHLSWPVQNITRSESLETLSMIFALLLQTSYTASKLSSSCFDLRSANAGTAGVLALRQHLLCFANIVQDHITTATNVLHGEMQKQMALAADIDSMVAIWSLYEKRLKITLLLSPKLEPMREAVVCILELGDALTENCGPRSVAHLRAQLQKQLAFLIAGIRSVSRAGGDLSLEILAERLDWGAG</sequence>
<comment type="caution">
    <text evidence="10">The sequence shown here is derived from an EMBL/GenBank/DDBJ whole genome shotgun (WGS) entry which is preliminary data.</text>
</comment>
<name>A0AAI8Z1Y8_9PEZI</name>
<feature type="compositionally biased region" description="Acidic residues" evidence="6">
    <location>
        <begin position="154"/>
        <end position="163"/>
    </location>
</feature>
<dbReference type="PANTHER" id="PTHR19302">
    <property type="entry name" value="GAMMA TUBULIN COMPLEX PROTEIN"/>
    <property type="match status" value="1"/>
</dbReference>
<evidence type="ECO:0000256" key="5">
    <source>
        <dbReference type="RuleBase" id="RU363050"/>
    </source>
</evidence>
<dbReference type="EMBL" id="CAVMBE010000042">
    <property type="protein sequence ID" value="CAK4030948.1"/>
    <property type="molecule type" value="Genomic_DNA"/>
</dbReference>
<keyword evidence="11" id="KW-1185">Reference proteome</keyword>
<dbReference type="Gene3D" id="1.20.120.1900">
    <property type="entry name" value="Gamma-tubulin complex, C-terminal domain"/>
    <property type="match status" value="1"/>
</dbReference>
<dbReference type="GO" id="GO:0031122">
    <property type="term" value="P:cytoplasmic microtubule organization"/>
    <property type="evidence" value="ECO:0007669"/>
    <property type="project" value="TreeGrafter"/>
</dbReference>
<dbReference type="InterPro" id="IPR059169">
    <property type="entry name" value="GCP5_N_ext"/>
</dbReference>
<feature type="domain" description="Gamma-Tubulin ring complex non-core subunit mod21 N-terminal" evidence="8">
    <location>
        <begin position="65"/>
        <end position="154"/>
    </location>
</feature>
<evidence type="ECO:0000259" key="9">
    <source>
        <dbReference type="Pfam" id="PF17681"/>
    </source>
</evidence>
<keyword evidence="2 5" id="KW-0963">Cytoplasm</keyword>
<dbReference type="InterPro" id="IPR040457">
    <property type="entry name" value="GCP_C"/>
</dbReference>
<feature type="domain" description="Gamma tubulin complex component C-terminal" evidence="7">
    <location>
        <begin position="545"/>
        <end position="813"/>
    </location>
</feature>
<dbReference type="GO" id="GO:0005874">
    <property type="term" value="C:microtubule"/>
    <property type="evidence" value="ECO:0007669"/>
    <property type="project" value="UniProtKB-KW"/>
</dbReference>
<dbReference type="Proteomes" id="UP001296104">
    <property type="component" value="Unassembled WGS sequence"/>
</dbReference>
<organism evidence="10 11">
    <name type="scientific">Lecanosticta acicola</name>
    <dbReference type="NCBI Taxonomy" id="111012"/>
    <lineage>
        <taxon>Eukaryota</taxon>
        <taxon>Fungi</taxon>
        <taxon>Dikarya</taxon>
        <taxon>Ascomycota</taxon>
        <taxon>Pezizomycotina</taxon>
        <taxon>Dothideomycetes</taxon>
        <taxon>Dothideomycetidae</taxon>
        <taxon>Mycosphaerellales</taxon>
        <taxon>Mycosphaerellaceae</taxon>
        <taxon>Lecanosticta</taxon>
    </lineage>
</organism>
<dbReference type="GO" id="GO:0051321">
    <property type="term" value="P:meiotic cell cycle"/>
    <property type="evidence" value="ECO:0007669"/>
    <property type="project" value="TreeGrafter"/>
</dbReference>
<keyword evidence="3 5" id="KW-0493">Microtubule</keyword>
<feature type="region of interest" description="Disordered" evidence="6">
    <location>
        <begin position="153"/>
        <end position="173"/>
    </location>
</feature>
<feature type="domain" description="Gamma tubulin complex component protein N-terminal" evidence="9">
    <location>
        <begin position="223"/>
        <end position="485"/>
    </location>
</feature>
<dbReference type="CDD" id="cd22572">
    <property type="entry name" value="GCP5_NTD"/>
    <property type="match status" value="1"/>
</dbReference>
<dbReference type="Pfam" id="PF14609">
    <property type="entry name" value="GCP5-Mod21_N"/>
    <property type="match status" value="1"/>
</dbReference>
<dbReference type="Pfam" id="PF04130">
    <property type="entry name" value="GCP_C_terminal"/>
    <property type="match status" value="1"/>
</dbReference>
<dbReference type="GO" id="GO:0051225">
    <property type="term" value="P:spindle assembly"/>
    <property type="evidence" value="ECO:0007669"/>
    <property type="project" value="TreeGrafter"/>
</dbReference>
<dbReference type="InterPro" id="IPR032797">
    <property type="entry name" value="Mod21_N"/>
</dbReference>
<dbReference type="InterPro" id="IPR042241">
    <property type="entry name" value="GCP_C_sf"/>
</dbReference>
<dbReference type="InterPro" id="IPR007259">
    <property type="entry name" value="GCP"/>
</dbReference>
<dbReference type="AlphaFoldDB" id="A0AAI8Z1Y8"/>
<comment type="similarity">
    <text evidence="1 5">Belongs to the TUBGCP family.</text>
</comment>
<evidence type="ECO:0000313" key="10">
    <source>
        <dbReference type="EMBL" id="CAK4030948.1"/>
    </source>
</evidence>
<comment type="subcellular location">
    <subcellularLocation>
        <location evidence="5">Cytoplasm</location>
        <location evidence="5">Cytoskeleton</location>
        <location evidence="5">Microtubule organizing center</location>
    </subcellularLocation>
</comment>
<dbReference type="GO" id="GO:0007020">
    <property type="term" value="P:microtubule nucleation"/>
    <property type="evidence" value="ECO:0007669"/>
    <property type="project" value="InterPro"/>
</dbReference>
<dbReference type="GO" id="GO:0000930">
    <property type="term" value="C:gamma-tubulin complex"/>
    <property type="evidence" value="ECO:0007669"/>
    <property type="project" value="TreeGrafter"/>
</dbReference>